<evidence type="ECO:0000313" key="11">
    <source>
        <dbReference type="EMBL" id="OJF14232.1"/>
    </source>
</evidence>
<dbReference type="InterPro" id="IPR035965">
    <property type="entry name" value="PAS-like_dom_sf"/>
</dbReference>
<gene>
    <name evidence="11" type="ORF">BG844_10810</name>
</gene>
<dbReference type="InterPro" id="IPR003661">
    <property type="entry name" value="HisK_dim/P_dom"/>
</dbReference>
<dbReference type="InterPro" id="IPR003594">
    <property type="entry name" value="HATPase_dom"/>
</dbReference>
<protein>
    <recommendedName>
        <fullName evidence="8">Sensor-like histidine kinase SenX3</fullName>
        <ecNumber evidence="3">2.7.13.3</ecNumber>
    </recommendedName>
</protein>
<feature type="transmembrane region" description="Helical" evidence="9">
    <location>
        <begin position="159"/>
        <end position="178"/>
    </location>
</feature>
<dbReference type="InterPro" id="IPR050351">
    <property type="entry name" value="BphY/WalK/GraS-like"/>
</dbReference>
<feature type="transmembrane region" description="Helical" evidence="9">
    <location>
        <begin position="122"/>
        <end position="147"/>
    </location>
</feature>
<dbReference type="Gene3D" id="1.10.287.130">
    <property type="match status" value="1"/>
</dbReference>
<comment type="subcellular location">
    <subcellularLocation>
        <location evidence="2">Cell membrane</location>
    </subcellularLocation>
</comment>
<dbReference type="EMBL" id="MEIA01000107">
    <property type="protein sequence ID" value="OJF14232.1"/>
    <property type="molecule type" value="Genomic_DNA"/>
</dbReference>
<dbReference type="InterPro" id="IPR004358">
    <property type="entry name" value="Sig_transdc_His_kin-like_C"/>
</dbReference>
<evidence type="ECO:0000256" key="6">
    <source>
        <dbReference type="ARBA" id="ARBA00022777"/>
    </source>
</evidence>
<dbReference type="PANTHER" id="PTHR42878">
    <property type="entry name" value="TWO-COMPONENT HISTIDINE KINASE"/>
    <property type="match status" value="1"/>
</dbReference>
<feature type="transmembrane region" description="Helical" evidence="9">
    <location>
        <begin position="208"/>
        <end position="225"/>
    </location>
</feature>
<keyword evidence="9" id="KW-1133">Transmembrane helix</keyword>
<feature type="transmembrane region" description="Helical" evidence="9">
    <location>
        <begin position="231"/>
        <end position="247"/>
    </location>
</feature>
<evidence type="ECO:0000259" key="10">
    <source>
        <dbReference type="PROSITE" id="PS50109"/>
    </source>
</evidence>
<keyword evidence="6 11" id="KW-0418">Kinase</keyword>
<feature type="domain" description="Histidine kinase" evidence="10">
    <location>
        <begin position="462"/>
        <end position="685"/>
    </location>
</feature>
<feature type="transmembrane region" description="Helical" evidence="9">
    <location>
        <begin position="59"/>
        <end position="77"/>
    </location>
</feature>
<dbReference type="SMART" id="SM00388">
    <property type="entry name" value="HisKA"/>
    <property type="match status" value="1"/>
</dbReference>
<dbReference type="SUPFAM" id="SSF55874">
    <property type="entry name" value="ATPase domain of HSP90 chaperone/DNA topoisomerase II/histidine kinase"/>
    <property type="match status" value="1"/>
</dbReference>
<evidence type="ECO:0000256" key="3">
    <source>
        <dbReference type="ARBA" id="ARBA00012438"/>
    </source>
</evidence>
<dbReference type="InterPro" id="IPR036890">
    <property type="entry name" value="HATPase_C_sf"/>
</dbReference>
<keyword evidence="7" id="KW-0902">Two-component regulatory system</keyword>
<keyword evidence="12" id="KW-1185">Reference proteome</keyword>
<dbReference type="InterPro" id="IPR005467">
    <property type="entry name" value="His_kinase_dom"/>
</dbReference>
<dbReference type="GO" id="GO:0030295">
    <property type="term" value="F:protein kinase activator activity"/>
    <property type="evidence" value="ECO:0007669"/>
    <property type="project" value="TreeGrafter"/>
</dbReference>
<evidence type="ECO:0000256" key="9">
    <source>
        <dbReference type="SAM" id="Phobius"/>
    </source>
</evidence>
<dbReference type="Proteomes" id="UP000182486">
    <property type="component" value="Unassembled WGS sequence"/>
</dbReference>
<proteinExistence type="predicted"/>
<evidence type="ECO:0000256" key="1">
    <source>
        <dbReference type="ARBA" id="ARBA00000085"/>
    </source>
</evidence>
<evidence type="ECO:0000256" key="7">
    <source>
        <dbReference type="ARBA" id="ARBA00023012"/>
    </source>
</evidence>
<dbReference type="PANTHER" id="PTHR42878:SF15">
    <property type="entry name" value="BACTERIOPHYTOCHROME"/>
    <property type="match status" value="1"/>
</dbReference>
<feature type="transmembrane region" description="Helical" evidence="9">
    <location>
        <begin position="7"/>
        <end position="24"/>
    </location>
</feature>
<dbReference type="PRINTS" id="PR00344">
    <property type="entry name" value="BCTRLSENSOR"/>
</dbReference>
<dbReference type="RefSeq" id="WP_071805008.1">
    <property type="nucleotide sequence ID" value="NZ_MEIA01000107.1"/>
</dbReference>
<dbReference type="SMART" id="SM00387">
    <property type="entry name" value="HATPase_c"/>
    <property type="match status" value="1"/>
</dbReference>
<dbReference type="SUPFAM" id="SSF55785">
    <property type="entry name" value="PYP-like sensor domain (PAS domain)"/>
    <property type="match status" value="1"/>
</dbReference>
<dbReference type="Gene3D" id="3.30.565.10">
    <property type="entry name" value="Histidine kinase-like ATPase, C-terminal domain"/>
    <property type="match status" value="1"/>
</dbReference>
<dbReference type="GO" id="GO:0005886">
    <property type="term" value="C:plasma membrane"/>
    <property type="evidence" value="ECO:0007669"/>
    <property type="project" value="UniProtKB-SubCell"/>
</dbReference>
<evidence type="ECO:0000256" key="8">
    <source>
        <dbReference type="ARBA" id="ARBA00039401"/>
    </source>
</evidence>
<organism evidence="11 12">
    <name type="scientific">Couchioplanes caeruleus subsp. caeruleus</name>
    <dbReference type="NCBI Taxonomy" id="56427"/>
    <lineage>
        <taxon>Bacteria</taxon>
        <taxon>Bacillati</taxon>
        <taxon>Actinomycetota</taxon>
        <taxon>Actinomycetes</taxon>
        <taxon>Micromonosporales</taxon>
        <taxon>Micromonosporaceae</taxon>
        <taxon>Couchioplanes</taxon>
    </lineage>
</organism>
<feature type="transmembrane region" description="Helical" evidence="9">
    <location>
        <begin position="36"/>
        <end position="52"/>
    </location>
</feature>
<keyword evidence="4" id="KW-0597">Phosphoprotein</keyword>
<reference evidence="11 12" key="1">
    <citation type="submission" date="2016-09" db="EMBL/GenBank/DDBJ databases">
        <title>Couchioplanes caeruleus draft genome sequence.</title>
        <authorList>
            <person name="Sheehan J."/>
            <person name="Caffrey P."/>
        </authorList>
    </citation>
    <scope>NUCLEOTIDE SEQUENCE [LARGE SCALE GENOMIC DNA]</scope>
    <source>
        <strain evidence="11 12">DSM 43634</strain>
    </source>
</reference>
<evidence type="ECO:0000313" key="12">
    <source>
        <dbReference type="Proteomes" id="UP000182486"/>
    </source>
</evidence>
<dbReference type="GO" id="GO:0007234">
    <property type="term" value="P:osmosensory signaling via phosphorelay pathway"/>
    <property type="evidence" value="ECO:0007669"/>
    <property type="project" value="TreeGrafter"/>
</dbReference>
<feature type="transmembrane region" description="Helical" evidence="9">
    <location>
        <begin position="283"/>
        <end position="305"/>
    </location>
</feature>
<feature type="transmembrane region" description="Helical" evidence="9">
    <location>
        <begin position="83"/>
        <end position="101"/>
    </location>
</feature>
<accession>A0A1K0FNE5</accession>
<dbReference type="Gene3D" id="3.30.450.20">
    <property type="entry name" value="PAS domain"/>
    <property type="match status" value="1"/>
</dbReference>
<keyword evidence="5" id="KW-0808">Transferase</keyword>
<dbReference type="SUPFAM" id="SSF47384">
    <property type="entry name" value="Homodimeric domain of signal transducing histidine kinase"/>
    <property type="match status" value="1"/>
</dbReference>
<dbReference type="PROSITE" id="PS50109">
    <property type="entry name" value="HIS_KIN"/>
    <property type="match status" value="1"/>
</dbReference>
<evidence type="ECO:0000256" key="2">
    <source>
        <dbReference type="ARBA" id="ARBA00004236"/>
    </source>
</evidence>
<feature type="transmembrane region" description="Helical" evidence="9">
    <location>
        <begin position="254"/>
        <end position="271"/>
    </location>
</feature>
<keyword evidence="9" id="KW-0472">Membrane</keyword>
<evidence type="ECO:0000256" key="5">
    <source>
        <dbReference type="ARBA" id="ARBA00022679"/>
    </source>
</evidence>
<dbReference type="GO" id="GO:0000156">
    <property type="term" value="F:phosphorelay response regulator activity"/>
    <property type="evidence" value="ECO:0007669"/>
    <property type="project" value="TreeGrafter"/>
</dbReference>
<dbReference type="Pfam" id="PF02518">
    <property type="entry name" value="HATPase_c"/>
    <property type="match status" value="1"/>
</dbReference>
<comment type="catalytic activity">
    <reaction evidence="1">
        <text>ATP + protein L-histidine = ADP + protein N-phospho-L-histidine.</text>
        <dbReference type="EC" id="2.7.13.3"/>
    </reaction>
</comment>
<dbReference type="InterPro" id="IPR036097">
    <property type="entry name" value="HisK_dim/P_sf"/>
</dbReference>
<sequence length="697" mass="73623">MTPATSLLRTAGFAALYLATTWLGRQTIMDGTNLSLVWPAAGVSAVWFLVQWRSRWRACDALALAGVTLVVNTATGAPPVLALMYVAANLVQAGVFVYLFRRWLPHLWGGGGDQPLARLAELWRLIGSAFLASAAGALIGPTAGWVVHGVHSWPATAVWQTRNTVSILLIGAVGLRLGHLVHRMRAGPATGVWTRVRSRLATLTWPRACEYVAVVVVSAFTYFIAFGADHGLPLAFPLLAMTVWAAVRLRTGFVVLHDLVFGSVAVLYTLHGDGPFAHVGDNAGRALIAQAFVGMVAIVGLSLALGRDERSRLLADLRASERAAADQAATLGTIVDGMAEGLAVLDEQGKLILRNPAGVQLLGGAVSKTGRIADSEFYGLFHPDGTPVDAADLPFRRALLTGEPHSMDIVVRNAQVPDGRVLHVTATRLPHLIDGRPCALSIFSDVTAERRHRDELASFAGVVAHDLLNPLATVQGWSDAALVALEDAPAHDAVEDAVDGLQRVRRAGARMRNLINDLLAYTTARDAALAPADVSLTALVSEIATARADQAESAGGPVPRFHVEDLPGVHADPVLIRQVLDNLISNAVKYVAPGVTPELGISAADAGNDYVEVRVVDNGIGIPAGQHGRVFDNFHRAHRTAGYVGTGLGLGICRRIVERHGGTIVAEPGPGGRGTCIRFTVPASVAVSAHRHATSPG</sequence>
<evidence type="ECO:0000256" key="4">
    <source>
        <dbReference type="ARBA" id="ARBA00022553"/>
    </source>
</evidence>
<dbReference type="EC" id="2.7.13.3" evidence="3"/>
<dbReference type="GO" id="GO:0000155">
    <property type="term" value="F:phosphorelay sensor kinase activity"/>
    <property type="evidence" value="ECO:0007669"/>
    <property type="project" value="InterPro"/>
</dbReference>
<comment type="caution">
    <text evidence="11">The sequence shown here is derived from an EMBL/GenBank/DDBJ whole genome shotgun (WGS) entry which is preliminary data.</text>
</comment>
<dbReference type="AlphaFoldDB" id="A0A1K0FNE5"/>
<keyword evidence="9" id="KW-0812">Transmembrane</keyword>
<dbReference type="CDD" id="cd00082">
    <property type="entry name" value="HisKA"/>
    <property type="match status" value="1"/>
</dbReference>
<name>A0A1K0FNE5_9ACTN</name>
<dbReference type="Pfam" id="PF00512">
    <property type="entry name" value="HisKA"/>
    <property type="match status" value="1"/>
</dbReference>